<reference evidence="1" key="1">
    <citation type="submission" date="2023-10" db="EMBL/GenBank/DDBJ databases">
        <title>Genome assembly of Pristionchus species.</title>
        <authorList>
            <person name="Yoshida K."/>
            <person name="Sommer R.J."/>
        </authorList>
    </citation>
    <scope>NUCLEOTIDE SEQUENCE</scope>
    <source>
        <strain evidence="1">RS0144</strain>
    </source>
</reference>
<dbReference type="EMBL" id="BTSX01000006">
    <property type="protein sequence ID" value="GMT02846.1"/>
    <property type="molecule type" value="Genomic_DNA"/>
</dbReference>
<feature type="non-terminal residue" evidence="1">
    <location>
        <position position="180"/>
    </location>
</feature>
<dbReference type="AlphaFoldDB" id="A0AAV5U7I5"/>
<protein>
    <recommendedName>
        <fullName evidence="3">G protein-coupled receptor</fullName>
    </recommendedName>
</protein>
<evidence type="ECO:0000313" key="2">
    <source>
        <dbReference type="Proteomes" id="UP001432027"/>
    </source>
</evidence>
<evidence type="ECO:0000313" key="1">
    <source>
        <dbReference type="EMBL" id="GMT02846.1"/>
    </source>
</evidence>
<proteinExistence type="predicted"/>
<dbReference type="Proteomes" id="UP001432027">
    <property type="component" value="Unassembled WGS sequence"/>
</dbReference>
<comment type="caution">
    <text evidence="1">The sequence shown here is derived from an EMBL/GenBank/DDBJ whole genome shotgun (WGS) entry which is preliminary data.</text>
</comment>
<name>A0AAV5U7I5_9BILA</name>
<organism evidence="1 2">
    <name type="scientific">Pristionchus entomophagus</name>
    <dbReference type="NCBI Taxonomy" id="358040"/>
    <lineage>
        <taxon>Eukaryota</taxon>
        <taxon>Metazoa</taxon>
        <taxon>Ecdysozoa</taxon>
        <taxon>Nematoda</taxon>
        <taxon>Chromadorea</taxon>
        <taxon>Rhabditida</taxon>
        <taxon>Rhabditina</taxon>
        <taxon>Diplogasteromorpha</taxon>
        <taxon>Diplogasteroidea</taxon>
        <taxon>Neodiplogasteridae</taxon>
        <taxon>Pristionchus</taxon>
    </lineage>
</organism>
<evidence type="ECO:0008006" key="3">
    <source>
        <dbReference type="Google" id="ProtNLM"/>
    </source>
</evidence>
<accession>A0AAV5U7I5</accession>
<keyword evidence="2" id="KW-1185">Reference proteome</keyword>
<sequence length="180" mass="19113">MAILTPDCSCSCRIVSPALPITSPHFVPGMSMSYVIAFGPSLMLMPEAPLSLPPPPPPARRAFARVITSKMSCFARSTAIFVPCSVHCRVPSPLLSGAIWTRAPDCAWICVISEPPFPITRPTLLSGTMITSTTFSCGLPPPIDMPPPLLPPYPAMAMPPIPPSVDMIDAPLSMLARFAG</sequence>
<gene>
    <name evidence="1" type="ORF">PENTCL1PPCAC_25020</name>
</gene>